<dbReference type="EMBL" id="CH479186">
    <property type="protein sequence ID" value="EDW38808.1"/>
    <property type="molecule type" value="Genomic_DNA"/>
</dbReference>
<dbReference type="AlphaFoldDB" id="B4GNS5"/>
<dbReference type="eggNOG" id="KOG0595">
    <property type="taxonomic scope" value="Eukaryota"/>
</dbReference>
<evidence type="ECO:0000313" key="2">
    <source>
        <dbReference type="Proteomes" id="UP000008744"/>
    </source>
</evidence>
<dbReference type="GO" id="GO:0005776">
    <property type="term" value="C:autophagosome"/>
    <property type="evidence" value="ECO:0007669"/>
    <property type="project" value="EnsemblMetazoa"/>
</dbReference>
<protein>
    <submittedName>
        <fullName evidence="1">GL13733</fullName>
    </submittedName>
</protein>
<evidence type="ECO:0000313" key="1">
    <source>
        <dbReference type="EMBL" id="EDW38808.1"/>
    </source>
</evidence>
<sequence length="57" mass="6637">MKEAESIKSILSAKNLDEEERKLSTRTIIRTNTFLGWSNPPKLYLLLFIVFNLIKIV</sequence>
<dbReference type="Proteomes" id="UP000008744">
    <property type="component" value="Unassembled WGS sequence"/>
</dbReference>
<dbReference type="OrthoDB" id="346907at2759"/>
<dbReference type="STRING" id="7234.B4GNS5"/>
<keyword evidence="2" id="KW-1185">Reference proteome</keyword>
<dbReference type="GO" id="GO:2000786">
    <property type="term" value="P:positive regulation of autophagosome assembly"/>
    <property type="evidence" value="ECO:0007669"/>
    <property type="project" value="EnsemblMetazoa"/>
</dbReference>
<dbReference type="HOGENOM" id="CLU_2998639_0_0_1"/>
<proteinExistence type="predicted"/>
<accession>B4GNS5</accession>
<gene>
    <name evidence="1" type="primary">Dper\GL13733</name>
    <name evidence="1" type="ORF">Dper_GL13733</name>
</gene>
<reference evidence="1 2" key="1">
    <citation type="journal article" date="2007" name="Nature">
        <title>Evolution of genes and genomes on the Drosophila phylogeny.</title>
        <authorList>
            <consortium name="Drosophila 12 Genomes Consortium"/>
            <person name="Clark A.G."/>
            <person name="Eisen M.B."/>
            <person name="Smith D.R."/>
            <person name="Bergman C.M."/>
            <person name="Oliver B."/>
            <person name="Markow T.A."/>
            <person name="Kaufman T.C."/>
            <person name="Kellis M."/>
            <person name="Gelbart W."/>
            <person name="Iyer V.N."/>
            <person name="Pollard D.A."/>
            <person name="Sackton T.B."/>
            <person name="Larracuente A.M."/>
            <person name="Singh N.D."/>
            <person name="Abad J.P."/>
            <person name="Abt D.N."/>
            <person name="Adryan B."/>
            <person name="Aguade M."/>
            <person name="Akashi H."/>
            <person name="Anderson W.W."/>
            <person name="Aquadro C.F."/>
            <person name="Ardell D.H."/>
            <person name="Arguello R."/>
            <person name="Artieri C.G."/>
            <person name="Barbash D.A."/>
            <person name="Barker D."/>
            <person name="Barsanti P."/>
            <person name="Batterham P."/>
            <person name="Batzoglou S."/>
            <person name="Begun D."/>
            <person name="Bhutkar A."/>
            <person name="Blanco E."/>
            <person name="Bosak S.A."/>
            <person name="Bradley R.K."/>
            <person name="Brand A.D."/>
            <person name="Brent M.R."/>
            <person name="Brooks A.N."/>
            <person name="Brown R.H."/>
            <person name="Butlin R.K."/>
            <person name="Caggese C."/>
            <person name="Calvi B.R."/>
            <person name="Bernardo de Carvalho A."/>
            <person name="Caspi A."/>
            <person name="Castrezana S."/>
            <person name="Celniker S.E."/>
            <person name="Chang J.L."/>
            <person name="Chapple C."/>
            <person name="Chatterji S."/>
            <person name="Chinwalla A."/>
            <person name="Civetta A."/>
            <person name="Clifton S.W."/>
            <person name="Comeron J.M."/>
            <person name="Costello J.C."/>
            <person name="Coyne J.A."/>
            <person name="Daub J."/>
            <person name="David R.G."/>
            <person name="Delcher A.L."/>
            <person name="Delehaunty K."/>
            <person name="Do C.B."/>
            <person name="Ebling H."/>
            <person name="Edwards K."/>
            <person name="Eickbush T."/>
            <person name="Evans J.D."/>
            <person name="Filipski A."/>
            <person name="Findeiss S."/>
            <person name="Freyhult E."/>
            <person name="Fulton L."/>
            <person name="Fulton R."/>
            <person name="Garcia A.C."/>
            <person name="Gardiner A."/>
            <person name="Garfield D.A."/>
            <person name="Garvin B.E."/>
            <person name="Gibson G."/>
            <person name="Gilbert D."/>
            <person name="Gnerre S."/>
            <person name="Godfrey J."/>
            <person name="Good R."/>
            <person name="Gotea V."/>
            <person name="Gravely B."/>
            <person name="Greenberg A.J."/>
            <person name="Griffiths-Jones S."/>
            <person name="Gross S."/>
            <person name="Guigo R."/>
            <person name="Gustafson E.A."/>
            <person name="Haerty W."/>
            <person name="Hahn M.W."/>
            <person name="Halligan D.L."/>
            <person name="Halpern A.L."/>
            <person name="Halter G.M."/>
            <person name="Han M.V."/>
            <person name="Heger A."/>
            <person name="Hillier L."/>
            <person name="Hinrichs A.S."/>
            <person name="Holmes I."/>
            <person name="Hoskins R.A."/>
            <person name="Hubisz M.J."/>
            <person name="Hultmark D."/>
            <person name="Huntley M.A."/>
            <person name="Jaffe D.B."/>
            <person name="Jagadeeshan S."/>
            <person name="Jeck W.R."/>
            <person name="Johnson J."/>
            <person name="Jones C.D."/>
            <person name="Jordan W.C."/>
            <person name="Karpen G.H."/>
            <person name="Kataoka E."/>
            <person name="Keightley P.D."/>
            <person name="Kheradpour P."/>
            <person name="Kirkness E.F."/>
            <person name="Koerich L.B."/>
            <person name="Kristiansen K."/>
            <person name="Kudrna D."/>
            <person name="Kulathinal R.J."/>
            <person name="Kumar S."/>
            <person name="Kwok R."/>
            <person name="Lander E."/>
            <person name="Langley C.H."/>
            <person name="Lapoint R."/>
            <person name="Lazzaro B.P."/>
            <person name="Lee S.J."/>
            <person name="Levesque L."/>
            <person name="Li R."/>
            <person name="Lin C.F."/>
            <person name="Lin M.F."/>
            <person name="Lindblad-Toh K."/>
            <person name="Llopart A."/>
            <person name="Long M."/>
            <person name="Low L."/>
            <person name="Lozovsky E."/>
            <person name="Lu J."/>
            <person name="Luo M."/>
            <person name="Machado C.A."/>
            <person name="Makalowski W."/>
            <person name="Marzo M."/>
            <person name="Matsuda M."/>
            <person name="Matzkin L."/>
            <person name="McAllister B."/>
            <person name="McBride C.S."/>
            <person name="McKernan B."/>
            <person name="McKernan K."/>
            <person name="Mendez-Lago M."/>
            <person name="Minx P."/>
            <person name="Mollenhauer M.U."/>
            <person name="Montooth K."/>
            <person name="Mount S.M."/>
            <person name="Mu X."/>
            <person name="Myers E."/>
            <person name="Negre B."/>
            <person name="Newfeld S."/>
            <person name="Nielsen R."/>
            <person name="Noor M.A."/>
            <person name="O'Grady P."/>
            <person name="Pachter L."/>
            <person name="Papaceit M."/>
            <person name="Parisi M.J."/>
            <person name="Parisi M."/>
            <person name="Parts L."/>
            <person name="Pedersen J.S."/>
            <person name="Pesole G."/>
            <person name="Phillippy A.M."/>
            <person name="Ponting C.P."/>
            <person name="Pop M."/>
            <person name="Porcelli D."/>
            <person name="Powell J.R."/>
            <person name="Prohaska S."/>
            <person name="Pruitt K."/>
            <person name="Puig M."/>
            <person name="Quesneville H."/>
            <person name="Ram K.R."/>
            <person name="Rand D."/>
            <person name="Rasmussen M.D."/>
            <person name="Reed L.K."/>
            <person name="Reenan R."/>
            <person name="Reily A."/>
            <person name="Remington K.A."/>
            <person name="Rieger T.T."/>
            <person name="Ritchie M.G."/>
            <person name="Robin C."/>
            <person name="Rogers Y.H."/>
            <person name="Rohde C."/>
            <person name="Rozas J."/>
            <person name="Rubenfield M.J."/>
            <person name="Ruiz A."/>
            <person name="Russo S."/>
            <person name="Salzberg S.L."/>
            <person name="Sanchez-Gracia A."/>
            <person name="Saranga D.J."/>
            <person name="Sato H."/>
            <person name="Schaeffer S.W."/>
            <person name="Schatz M.C."/>
            <person name="Schlenke T."/>
            <person name="Schwartz R."/>
            <person name="Segarra C."/>
            <person name="Singh R.S."/>
            <person name="Sirot L."/>
            <person name="Sirota M."/>
            <person name="Sisneros N.B."/>
            <person name="Smith C.D."/>
            <person name="Smith T.F."/>
            <person name="Spieth J."/>
            <person name="Stage D.E."/>
            <person name="Stark A."/>
            <person name="Stephan W."/>
            <person name="Strausberg R.L."/>
            <person name="Strempel S."/>
            <person name="Sturgill D."/>
            <person name="Sutton G."/>
            <person name="Sutton G.G."/>
            <person name="Tao W."/>
            <person name="Teichmann S."/>
            <person name="Tobari Y.N."/>
            <person name="Tomimura Y."/>
            <person name="Tsolas J.M."/>
            <person name="Valente V.L."/>
            <person name="Venter E."/>
            <person name="Venter J.C."/>
            <person name="Vicario S."/>
            <person name="Vieira F.G."/>
            <person name="Vilella A.J."/>
            <person name="Villasante A."/>
            <person name="Walenz B."/>
            <person name="Wang J."/>
            <person name="Wasserman M."/>
            <person name="Watts T."/>
            <person name="Wilson D."/>
            <person name="Wilson R.K."/>
            <person name="Wing R.A."/>
            <person name="Wolfner M.F."/>
            <person name="Wong A."/>
            <person name="Wong G.K."/>
            <person name="Wu C.I."/>
            <person name="Wu G."/>
            <person name="Yamamoto D."/>
            <person name="Yang H.P."/>
            <person name="Yang S.P."/>
            <person name="Yorke J.A."/>
            <person name="Yoshida K."/>
            <person name="Zdobnov E."/>
            <person name="Zhang P."/>
            <person name="Zhang Y."/>
            <person name="Zimin A.V."/>
            <person name="Baldwin J."/>
            <person name="Abdouelleil A."/>
            <person name="Abdulkadir J."/>
            <person name="Abebe A."/>
            <person name="Abera B."/>
            <person name="Abreu J."/>
            <person name="Acer S.C."/>
            <person name="Aftuck L."/>
            <person name="Alexander A."/>
            <person name="An P."/>
            <person name="Anderson E."/>
            <person name="Anderson S."/>
            <person name="Arachi H."/>
            <person name="Azer M."/>
            <person name="Bachantsang P."/>
            <person name="Barry A."/>
            <person name="Bayul T."/>
            <person name="Berlin A."/>
            <person name="Bessette D."/>
            <person name="Bloom T."/>
            <person name="Blye J."/>
            <person name="Boguslavskiy L."/>
            <person name="Bonnet C."/>
            <person name="Boukhgalter B."/>
            <person name="Bourzgui I."/>
            <person name="Brown A."/>
            <person name="Cahill P."/>
            <person name="Channer S."/>
            <person name="Cheshatsang Y."/>
            <person name="Chuda L."/>
            <person name="Citroen M."/>
            <person name="Collymore A."/>
            <person name="Cooke P."/>
            <person name="Costello M."/>
            <person name="D'Aco K."/>
            <person name="Daza R."/>
            <person name="De Haan G."/>
            <person name="DeGray S."/>
            <person name="DeMaso C."/>
            <person name="Dhargay N."/>
            <person name="Dooley K."/>
            <person name="Dooley E."/>
            <person name="Doricent M."/>
            <person name="Dorje P."/>
            <person name="Dorjee K."/>
            <person name="Dupes A."/>
            <person name="Elong R."/>
            <person name="Falk J."/>
            <person name="Farina A."/>
            <person name="Faro S."/>
            <person name="Ferguson D."/>
            <person name="Fisher S."/>
            <person name="Foley C.D."/>
            <person name="Franke A."/>
            <person name="Friedrich D."/>
            <person name="Gadbois L."/>
            <person name="Gearin G."/>
            <person name="Gearin C.R."/>
            <person name="Giannoukos G."/>
            <person name="Goode T."/>
            <person name="Graham J."/>
            <person name="Grandbois E."/>
            <person name="Grewal S."/>
            <person name="Gyaltsen K."/>
            <person name="Hafez N."/>
            <person name="Hagos B."/>
            <person name="Hall J."/>
            <person name="Henson C."/>
            <person name="Hollinger A."/>
            <person name="Honan T."/>
            <person name="Huard M.D."/>
            <person name="Hughes L."/>
            <person name="Hurhula B."/>
            <person name="Husby M.E."/>
            <person name="Kamat A."/>
            <person name="Kanga B."/>
            <person name="Kashin S."/>
            <person name="Khazanovich D."/>
            <person name="Kisner P."/>
            <person name="Lance K."/>
            <person name="Lara M."/>
            <person name="Lee W."/>
            <person name="Lennon N."/>
            <person name="Letendre F."/>
            <person name="LeVine R."/>
            <person name="Lipovsky A."/>
            <person name="Liu X."/>
            <person name="Liu J."/>
            <person name="Liu S."/>
            <person name="Lokyitsang T."/>
            <person name="Lokyitsang Y."/>
            <person name="Lubonja R."/>
            <person name="Lui A."/>
            <person name="MacDonald P."/>
            <person name="Magnisalis V."/>
            <person name="Maru K."/>
            <person name="Matthews C."/>
            <person name="McCusker W."/>
            <person name="McDonough S."/>
            <person name="Mehta T."/>
            <person name="Meldrim J."/>
            <person name="Meneus L."/>
            <person name="Mihai O."/>
            <person name="Mihalev A."/>
            <person name="Mihova T."/>
            <person name="Mittelman R."/>
            <person name="Mlenga V."/>
            <person name="Montmayeur A."/>
            <person name="Mulrain L."/>
            <person name="Navidi A."/>
            <person name="Naylor J."/>
            <person name="Negash T."/>
            <person name="Nguyen T."/>
            <person name="Nguyen N."/>
            <person name="Nicol R."/>
            <person name="Norbu C."/>
            <person name="Norbu N."/>
            <person name="Novod N."/>
            <person name="O'Neill B."/>
            <person name="Osman S."/>
            <person name="Markiewicz E."/>
            <person name="Oyono O.L."/>
            <person name="Patti C."/>
            <person name="Phunkhang P."/>
            <person name="Pierre F."/>
            <person name="Priest M."/>
            <person name="Raghuraman S."/>
            <person name="Rege F."/>
            <person name="Reyes R."/>
            <person name="Rise C."/>
            <person name="Rogov P."/>
            <person name="Ross K."/>
            <person name="Ryan E."/>
            <person name="Settipalli S."/>
            <person name="Shea T."/>
            <person name="Sherpa N."/>
            <person name="Shi L."/>
            <person name="Shih D."/>
            <person name="Sparrow T."/>
            <person name="Spaulding J."/>
            <person name="Stalker J."/>
            <person name="Stange-Thomann N."/>
            <person name="Stavropoulos S."/>
            <person name="Stone C."/>
            <person name="Strader C."/>
            <person name="Tesfaye S."/>
            <person name="Thomson T."/>
            <person name="Thoulutsang Y."/>
            <person name="Thoulutsang D."/>
            <person name="Topham K."/>
            <person name="Topping I."/>
            <person name="Tsamla T."/>
            <person name="Vassiliev H."/>
            <person name="Vo A."/>
            <person name="Wangchuk T."/>
            <person name="Wangdi T."/>
            <person name="Weiand M."/>
            <person name="Wilkinson J."/>
            <person name="Wilson A."/>
            <person name="Yadav S."/>
            <person name="Young G."/>
            <person name="Yu Q."/>
            <person name="Zembek L."/>
            <person name="Zhong D."/>
            <person name="Zimmer A."/>
            <person name="Zwirko Z."/>
            <person name="Jaffe D.B."/>
            <person name="Alvarez P."/>
            <person name="Brockman W."/>
            <person name="Butler J."/>
            <person name="Chin C."/>
            <person name="Gnerre S."/>
            <person name="Grabherr M."/>
            <person name="Kleber M."/>
            <person name="Mauceli E."/>
            <person name="MacCallum I."/>
        </authorList>
    </citation>
    <scope>NUCLEOTIDE SEQUENCE [LARGE SCALE GENOMIC DNA]</scope>
    <source>
        <strain evidence="2">MSH-3 / Tucson 14011-0111.49</strain>
    </source>
</reference>
<name>B4GNS5_DROPE</name>
<dbReference type="GO" id="GO:0006914">
    <property type="term" value="P:autophagy"/>
    <property type="evidence" value="ECO:0007669"/>
    <property type="project" value="EnsemblMetazoa"/>
</dbReference>
<organism evidence="2">
    <name type="scientific">Drosophila persimilis</name>
    <name type="common">Fruit fly</name>
    <dbReference type="NCBI Taxonomy" id="7234"/>
    <lineage>
        <taxon>Eukaryota</taxon>
        <taxon>Metazoa</taxon>
        <taxon>Ecdysozoa</taxon>
        <taxon>Arthropoda</taxon>
        <taxon>Hexapoda</taxon>
        <taxon>Insecta</taxon>
        <taxon>Pterygota</taxon>
        <taxon>Neoptera</taxon>
        <taxon>Endopterygota</taxon>
        <taxon>Diptera</taxon>
        <taxon>Brachycera</taxon>
        <taxon>Muscomorpha</taxon>
        <taxon>Ephydroidea</taxon>
        <taxon>Drosophilidae</taxon>
        <taxon>Drosophila</taxon>
        <taxon>Sophophora</taxon>
    </lineage>
</organism>